<keyword evidence="10" id="KW-0732">Signal</keyword>
<dbReference type="InterPro" id="IPR011250">
    <property type="entry name" value="OMP/PagP_B-barrel"/>
</dbReference>
<dbReference type="PANTHER" id="PTHR30329:SF21">
    <property type="entry name" value="LIPOPROTEIN YIAD-RELATED"/>
    <property type="match status" value="1"/>
</dbReference>
<dbReference type="InterPro" id="IPR050330">
    <property type="entry name" value="Bact_OuterMem_StrucFunc"/>
</dbReference>
<feature type="chain" id="PRO_5047031010" evidence="10">
    <location>
        <begin position="19"/>
        <end position="438"/>
    </location>
</feature>
<comment type="caution">
    <text evidence="12">The sequence shown here is derived from an EMBL/GenBank/DDBJ whole genome shotgun (WGS) entry which is preliminary data.</text>
</comment>
<dbReference type="InterPro" id="IPR006664">
    <property type="entry name" value="OMP_bac"/>
</dbReference>
<evidence type="ECO:0000256" key="8">
    <source>
        <dbReference type="ARBA" id="ARBA00023237"/>
    </source>
</evidence>
<dbReference type="SUPFAM" id="SSF56925">
    <property type="entry name" value="OMPA-like"/>
    <property type="match status" value="1"/>
</dbReference>
<name>A0ABW5Z3B3_9FLAO</name>
<proteinExistence type="predicted"/>
<keyword evidence="4" id="KW-0812">Transmembrane</keyword>
<keyword evidence="7 9" id="KW-0472">Membrane</keyword>
<keyword evidence="6" id="KW-0626">Porin</keyword>
<feature type="signal peptide" evidence="10">
    <location>
        <begin position="1"/>
        <end position="18"/>
    </location>
</feature>
<evidence type="ECO:0000256" key="9">
    <source>
        <dbReference type="PROSITE-ProRule" id="PRU00473"/>
    </source>
</evidence>
<dbReference type="CDD" id="cd07185">
    <property type="entry name" value="OmpA_C-like"/>
    <property type="match status" value="1"/>
</dbReference>
<evidence type="ECO:0000256" key="10">
    <source>
        <dbReference type="SAM" id="SignalP"/>
    </source>
</evidence>
<dbReference type="Pfam" id="PF00691">
    <property type="entry name" value="OmpA"/>
    <property type="match status" value="1"/>
</dbReference>
<evidence type="ECO:0000256" key="1">
    <source>
        <dbReference type="ARBA" id="ARBA00004571"/>
    </source>
</evidence>
<dbReference type="EMBL" id="JBHUOL010000003">
    <property type="protein sequence ID" value="MFD2907252.1"/>
    <property type="molecule type" value="Genomic_DNA"/>
</dbReference>
<dbReference type="SUPFAM" id="SSF103647">
    <property type="entry name" value="TSP type-3 repeat"/>
    <property type="match status" value="1"/>
</dbReference>
<feature type="domain" description="OmpA-like" evidence="11">
    <location>
        <begin position="323"/>
        <end position="438"/>
    </location>
</feature>
<evidence type="ECO:0000313" key="12">
    <source>
        <dbReference type="EMBL" id="MFD2907252.1"/>
    </source>
</evidence>
<sequence>MKYLLLLSSLFITLQISAQEKGSSNDTLNNYNRWTVEAMTGFSDGNYSYGTGFNPGDSKHVLSHFKINNFDLGLRYMVTPKFGFKASLAYGTYTDSDKTSLSYETEHYNLAFQGVVNAARVLDFSPASRIGLLLHGGIHVGSLKSKTNMMFDPVLGQVANPNYNNTEYHGGFVAGITPQLRITSKLALFADVSMYYNYRQHMNWDGTTVTNGNLKGKNTNLSLGLSYSFGSDKMHGDWKEIKSQKELELAYLSDKVEEIELMMQDTDRDGVPDYLDVEPNTVGGVAVDTKGRAIDVNKNGVPDELEPRDGKKDPATYDKDALNKALIEEGIINVFFDTDKDTPNEASANSIYYIINFLKNNKGASVRVKGYADSTGSESHNADLAKRRAQNVTNFITQSGVDASRLEIVGQGEDKTMDESSKTGLQLARRVSFELIKK</sequence>
<organism evidence="12 13">
    <name type="scientific">Flavobacterium ardleyense</name>
    <dbReference type="NCBI Taxonomy" id="2038737"/>
    <lineage>
        <taxon>Bacteria</taxon>
        <taxon>Pseudomonadati</taxon>
        <taxon>Bacteroidota</taxon>
        <taxon>Flavobacteriia</taxon>
        <taxon>Flavobacteriales</taxon>
        <taxon>Flavobacteriaceae</taxon>
        <taxon>Flavobacterium</taxon>
    </lineage>
</organism>
<dbReference type="Gene3D" id="3.30.1330.60">
    <property type="entry name" value="OmpA-like domain"/>
    <property type="match status" value="1"/>
</dbReference>
<evidence type="ECO:0000256" key="4">
    <source>
        <dbReference type="ARBA" id="ARBA00022692"/>
    </source>
</evidence>
<reference evidence="13" key="1">
    <citation type="journal article" date="2019" name="Int. J. Syst. Evol. Microbiol.">
        <title>The Global Catalogue of Microorganisms (GCM) 10K type strain sequencing project: providing services to taxonomists for standard genome sequencing and annotation.</title>
        <authorList>
            <consortium name="The Broad Institute Genomics Platform"/>
            <consortium name="The Broad Institute Genome Sequencing Center for Infectious Disease"/>
            <person name="Wu L."/>
            <person name="Ma J."/>
        </authorList>
    </citation>
    <scope>NUCLEOTIDE SEQUENCE [LARGE SCALE GENOMIC DNA]</scope>
    <source>
        <strain evidence="13">KCTC 52644</strain>
    </source>
</reference>
<dbReference type="PRINTS" id="PR01021">
    <property type="entry name" value="OMPADOMAIN"/>
</dbReference>
<dbReference type="InterPro" id="IPR028974">
    <property type="entry name" value="TSP_type-3_rpt"/>
</dbReference>
<evidence type="ECO:0000256" key="6">
    <source>
        <dbReference type="ARBA" id="ARBA00023114"/>
    </source>
</evidence>
<dbReference type="InterPro" id="IPR036737">
    <property type="entry name" value="OmpA-like_sf"/>
</dbReference>
<keyword evidence="13" id="KW-1185">Reference proteome</keyword>
<accession>A0ABW5Z3B3</accession>
<keyword evidence="8" id="KW-0998">Cell outer membrane</keyword>
<evidence type="ECO:0000256" key="3">
    <source>
        <dbReference type="ARBA" id="ARBA00022452"/>
    </source>
</evidence>
<evidence type="ECO:0000256" key="7">
    <source>
        <dbReference type="ARBA" id="ARBA00023136"/>
    </source>
</evidence>
<evidence type="ECO:0000256" key="5">
    <source>
        <dbReference type="ARBA" id="ARBA00023065"/>
    </source>
</evidence>
<dbReference type="RefSeq" id="WP_379803164.1">
    <property type="nucleotide sequence ID" value="NZ_JBHUOL010000003.1"/>
</dbReference>
<dbReference type="PANTHER" id="PTHR30329">
    <property type="entry name" value="STATOR ELEMENT OF FLAGELLAR MOTOR COMPLEX"/>
    <property type="match status" value="1"/>
</dbReference>
<keyword evidence="3" id="KW-1134">Transmembrane beta strand</keyword>
<protein>
    <submittedName>
        <fullName evidence="12">OmpA family protein</fullName>
    </submittedName>
</protein>
<gene>
    <name evidence="12" type="ORF">ACFSX9_00750</name>
</gene>
<comment type="subcellular location">
    <subcellularLocation>
        <location evidence="1">Cell outer membrane</location>
        <topology evidence="1">Multi-pass membrane protein</topology>
    </subcellularLocation>
</comment>
<dbReference type="Proteomes" id="UP001597549">
    <property type="component" value="Unassembled WGS sequence"/>
</dbReference>
<evidence type="ECO:0000256" key="2">
    <source>
        <dbReference type="ARBA" id="ARBA00022448"/>
    </source>
</evidence>
<evidence type="ECO:0000313" key="13">
    <source>
        <dbReference type="Proteomes" id="UP001597549"/>
    </source>
</evidence>
<keyword evidence="2" id="KW-0813">Transport</keyword>
<dbReference type="PROSITE" id="PS51123">
    <property type="entry name" value="OMPA_2"/>
    <property type="match status" value="1"/>
</dbReference>
<dbReference type="SUPFAM" id="SSF103088">
    <property type="entry name" value="OmpA-like"/>
    <property type="match status" value="1"/>
</dbReference>
<keyword evidence="5" id="KW-0406">Ion transport</keyword>
<evidence type="ECO:0000259" key="11">
    <source>
        <dbReference type="PROSITE" id="PS51123"/>
    </source>
</evidence>
<dbReference type="InterPro" id="IPR006665">
    <property type="entry name" value="OmpA-like"/>
</dbReference>